<dbReference type="AlphaFoldDB" id="A0A4U6UI25"/>
<accession>A0A4U6UI25</accession>
<reference evidence="1" key="1">
    <citation type="submission" date="2019-03" db="EMBL/GenBank/DDBJ databases">
        <title>WGS assembly of Setaria viridis.</title>
        <authorList>
            <person name="Huang P."/>
            <person name="Jenkins J."/>
            <person name="Grimwood J."/>
            <person name="Barry K."/>
            <person name="Healey A."/>
            <person name="Mamidi S."/>
            <person name="Sreedasyam A."/>
            <person name="Shu S."/>
            <person name="Feldman M."/>
            <person name="Wu J."/>
            <person name="Yu Y."/>
            <person name="Chen C."/>
            <person name="Johnson J."/>
            <person name="Rokhsar D."/>
            <person name="Baxter I."/>
            <person name="Schmutz J."/>
            <person name="Brutnell T."/>
            <person name="Kellogg E."/>
        </authorList>
    </citation>
    <scope>NUCLEOTIDE SEQUENCE [LARGE SCALE GENOMIC DNA]</scope>
</reference>
<dbReference type="Proteomes" id="UP000298652">
    <property type="component" value="Chromosome 5"/>
</dbReference>
<evidence type="ECO:0000313" key="2">
    <source>
        <dbReference type="Proteomes" id="UP000298652"/>
    </source>
</evidence>
<dbReference type="EMBL" id="CM016556">
    <property type="protein sequence ID" value="TKW13409.1"/>
    <property type="molecule type" value="Genomic_DNA"/>
</dbReference>
<proteinExistence type="predicted"/>
<dbReference type="Gramene" id="TKW13409">
    <property type="protein sequence ID" value="TKW13409"/>
    <property type="gene ID" value="SEVIR_5G099300v2"/>
</dbReference>
<sequence>MRAPRSSVSPHEPLRSRACTHLAGSCCPVAAAAAAAGFGRLSGAGCRVRCRPPRLDDAAAGFFRSAARQRASRRRHRFRSGAQDRDLIAPAVERRVVSRPAR</sequence>
<protein>
    <submittedName>
        <fullName evidence="1">Uncharacterized protein</fullName>
    </submittedName>
</protein>
<gene>
    <name evidence="1" type="ORF">SEVIR_5G099300v2</name>
</gene>
<name>A0A4U6UI25_SETVI</name>
<organism evidence="1 2">
    <name type="scientific">Setaria viridis</name>
    <name type="common">Green bristlegrass</name>
    <name type="synonym">Setaria italica subsp. viridis</name>
    <dbReference type="NCBI Taxonomy" id="4556"/>
    <lineage>
        <taxon>Eukaryota</taxon>
        <taxon>Viridiplantae</taxon>
        <taxon>Streptophyta</taxon>
        <taxon>Embryophyta</taxon>
        <taxon>Tracheophyta</taxon>
        <taxon>Spermatophyta</taxon>
        <taxon>Magnoliopsida</taxon>
        <taxon>Liliopsida</taxon>
        <taxon>Poales</taxon>
        <taxon>Poaceae</taxon>
        <taxon>PACMAD clade</taxon>
        <taxon>Panicoideae</taxon>
        <taxon>Panicodae</taxon>
        <taxon>Paniceae</taxon>
        <taxon>Cenchrinae</taxon>
        <taxon>Setaria</taxon>
    </lineage>
</organism>
<evidence type="ECO:0000313" key="1">
    <source>
        <dbReference type="EMBL" id="TKW13409.1"/>
    </source>
</evidence>
<keyword evidence="2" id="KW-1185">Reference proteome</keyword>